<sequence length="84" mass="9247">MVIVTELMAKTQVKTQRRLFDGWFVAKVDGERLSRILPKLITTVAITHDKYATEGIAANIDGSSTVSSSMVSSRRGLMVKALHL</sequence>
<keyword evidence="2" id="KW-1185">Reference proteome</keyword>
<dbReference type="EMBL" id="BTGU01000032">
    <property type="protein sequence ID" value="GMN49929.1"/>
    <property type="molecule type" value="Genomic_DNA"/>
</dbReference>
<comment type="caution">
    <text evidence="1">The sequence shown here is derived from an EMBL/GenBank/DDBJ whole genome shotgun (WGS) entry which is preliminary data.</text>
</comment>
<gene>
    <name evidence="1" type="ORF">TIFTF001_019091</name>
</gene>
<reference evidence="1" key="1">
    <citation type="submission" date="2023-07" db="EMBL/GenBank/DDBJ databases">
        <title>draft genome sequence of fig (Ficus carica).</title>
        <authorList>
            <person name="Takahashi T."/>
            <person name="Nishimura K."/>
        </authorList>
    </citation>
    <scope>NUCLEOTIDE SEQUENCE</scope>
</reference>
<accession>A0AA88DJC4</accession>
<protein>
    <submittedName>
        <fullName evidence="1">Uncharacterized protein</fullName>
    </submittedName>
</protein>
<dbReference type="AlphaFoldDB" id="A0AA88DJC4"/>
<evidence type="ECO:0000313" key="2">
    <source>
        <dbReference type="Proteomes" id="UP001187192"/>
    </source>
</evidence>
<dbReference type="Proteomes" id="UP001187192">
    <property type="component" value="Unassembled WGS sequence"/>
</dbReference>
<proteinExistence type="predicted"/>
<evidence type="ECO:0000313" key="1">
    <source>
        <dbReference type="EMBL" id="GMN49929.1"/>
    </source>
</evidence>
<name>A0AA88DJC4_FICCA</name>
<dbReference type="Gramene" id="FCD_00003138-RA">
    <property type="protein sequence ID" value="FCD_00003138-RA:cds"/>
    <property type="gene ID" value="FCD_00003138"/>
</dbReference>
<organism evidence="1 2">
    <name type="scientific">Ficus carica</name>
    <name type="common">Common fig</name>
    <dbReference type="NCBI Taxonomy" id="3494"/>
    <lineage>
        <taxon>Eukaryota</taxon>
        <taxon>Viridiplantae</taxon>
        <taxon>Streptophyta</taxon>
        <taxon>Embryophyta</taxon>
        <taxon>Tracheophyta</taxon>
        <taxon>Spermatophyta</taxon>
        <taxon>Magnoliopsida</taxon>
        <taxon>eudicotyledons</taxon>
        <taxon>Gunneridae</taxon>
        <taxon>Pentapetalae</taxon>
        <taxon>rosids</taxon>
        <taxon>fabids</taxon>
        <taxon>Rosales</taxon>
        <taxon>Moraceae</taxon>
        <taxon>Ficeae</taxon>
        <taxon>Ficus</taxon>
    </lineage>
</organism>